<evidence type="ECO:0000313" key="2">
    <source>
        <dbReference type="Proteomes" id="UP001165960"/>
    </source>
</evidence>
<keyword evidence="2" id="KW-1185">Reference proteome</keyword>
<gene>
    <name evidence="1" type="ORF">DSO57_1023966</name>
</gene>
<dbReference type="Proteomes" id="UP001165960">
    <property type="component" value="Unassembled WGS sequence"/>
</dbReference>
<sequence>MPPKSINKATPKAFKGKVDSLKTKKAKTILKKKPSKSKAPPKTPTSSPNPERTCHGRFHNAWNYLP</sequence>
<proteinExistence type="predicted"/>
<reference evidence="1" key="1">
    <citation type="submission" date="2022-04" db="EMBL/GenBank/DDBJ databases">
        <title>Genome of the entomopathogenic fungus Entomophthora muscae.</title>
        <authorList>
            <person name="Elya C."/>
            <person name="Lovett B.R."/>
            <person name="Lee E."/>
            <person name="Macias A.M."/>
            <person name="Hajek A.E."/>
            <person name="De Bivort B.L."/>
            <person name="Kasson M.T."/>
            <person name="De Fine Licht H.H."/>
            <person name="Stajich J.E."/>
        </authorList>
    </citation>
    <scope>NUCLEOTIDE SEQUENCE</scope>
    <source>
        <strain evidence="1">Berkeley</strain>
    </source>
</reference>
<protein>
    <submittedName>
        <fullName evidence="1">Uncharacterized protein</fullName>
    </submittedName>
</protein>
<organism evidence="1 2">
    <name type="scientific">Entomophthora muscae</name>
    <dbReference type="NCBI Taxonomy" id="34485"/>
    <lineage>
        <taxon>Eukaryota</taxon>
        <taxon>Fungi</taxon>
        <taxon>Fungi incertae sedis</taxon>
        <taxon>Zoopagomycota</taxon>
        <taxon>Entomophthoromycotina</taxon>
        <taxon>Entomophthoromycetes</taxon>
        <taxon>Entomophthorales</taxon>
        <taxon>Entomophthoraceae</taxon>
        <taxon>Entomophthora</taxon>
    </lineage>
</organism>
<comment type="caution">
    <text evidence="1">The sequence shown here is derived from an EMBL/GenBank/DDBJ whole genome shotgun (WGS) entry which is preliminary data.</text>
</comment>
<evidence type="ECO:0000313" key="1">
    <source>
        <dbReference type="EMBL" id="KAJ9057304.1"/>
    </source>
</evidence>
<dbReference type="EMBL" id="QTSX02005807">
    <property type="protein sequence ID" value="KAJ9057304.1"/>
    <property type="molecule type" value="Genomic_DNA"/>
</dbReference>
<name>A0ACC2S4Q9_9FUNG</name>
<accession>A0ACC2S4Q9</accession>